<dbReference type="Proteomes" id="UP001321749">
    <property type="component" value="Unassembled WGS sequence"/>
</dbReference>
<organism evidence="2 3">
    <name type="scientific">Cladorrhinum samala</name>
    <dbReference type="NCBI Taxonomy" id="585594"/>
    <lineage>
        <taxon>Eukaryota</taxon>
        <taxon>Fungi</taxon>
        <taxon>Dikarya</taxon>
        <taxon>Ascomycota</taxon>
        <taxon>Pezizomycotina</taxon>
        <taxon>Sordariomycetes</taxon>
        <taxon>Sordariomycetidae</taxon>
        <taxon>Sordariales</taxon>
        <taxon>Podosporaceae</taxon>
        <taxon>Cladorrhinum</taxon>
    </lineage>
</organism>
<sequence>MDESKDGPEVPWFLRATYPVLLPEMAELAMPEEDFAEYLSDAVRVNKAADINLPGSKFMEALQTPTADLAGNYMLTENDDVAFGSSTSALVDLFYELEETVSGPRLNQLLHAAWAEDALLTVKIIFNARSIHLGKSSRKVFYRCAGWLLRNHPLTLITSLRWLTRPVIPAKVEKEEDNKEEDAVLVSFGDGKPEQEEDRHTRFDVANGVSHGYWKDVLNMLALAANGKLGADQDPGELLNMHEPREVSKIKGVSDPQVAKARRCIARATRKQGVSRLVEEDAVYRALHLSVARLFAEQIKADLALLREAPTARAKRGISLCGKWAPSSDRFHDKHTLIASSIAEILHPQATFAGSAAATADRETYLRYAREHYRRDVSALREHLDVVERKLTANAVSDIKYDQVPSIAMNTYRDIFFRKDAARFREYLGDVAGGKARIGAESDTIAPKPLTDDKEGVSLVSGYSPDMLDKRVYDDAEEEEEIGVEEEDEDGVVMVVRNKQKMDPQCTVKKAVSHKAYDMLKVVD</sequence>
<dbReference type="Pfam" id="PF11443">
    <property type="entry name" value="DUF2828"/>
    <property type="match status" value="1"/>
</dbReference>
<evidence type="ECO:0000313" key="2">
    <source>
        <dbReference type="EMBL" id="KAK4460390.1"/>
    </source>
</evidence>
<accession>A0AAV9HI30</accession>
<evidence type="ECO:0000259" key="1">
    <source>
        <dbReference type="Pfam" id="PF11443"/>
    </source>
</evidence>
<protein>
    <recommendedName>
        <fullName evidence="1">DUF2828 domain-containing protein</fullName>
    </recommendedName>
</protein>
<gene>
    <name evidence="2" type="ORF">QBC42DRAFT_298623</name>
</gene>
<name>A0AAV9HI30_9PEZI</name>
<evidence type="ECO:0000313" key="3">
    <source>
        <dbReference type="Proteomes" id="UP001321749"/>
    </source>
</evidence>
<dbReference type="PANTHER" id="PTHR31373">
    <property type="entry name" value="OS06G0652100 PROTEIN"/>
    <property type="match status" value="1"/>
</dbReference>
<dbReference type="AlphaFoldDB" id="A0AAV9HI30"/>
<dbReference type="InterPro" id="IPR011205">
    <property type="entry name" value="UCP015417_vWA"/>
</dbReference>
<comment type="caution">
    <text evidence="2">The sequence shown here is derived from an EMBL/GenBank/DDBJ whole genome shotgun (WGS) entry which is preliminary data.</text>
</comment>
<proteinExistence type="predicted"/>
<keyword evidence="3" id="KW-1185">Reference proteome</keyword>
<feature type="domain" description="DUF2828" evidence="1">
    <location>
        <begin position="76"/>
        <end position="466"/>
    </location>
</feature>
<reference evidence="2" key="1">
    <citation type="journal article" date="2023" name="Mol. Phylogenet. Evol.">
        <title>Genome-scale phylogeny and comparative genomics of the fungal order Sordariales.</title>
        <authorList>
            <person name="Hensen N."/>
            <person name="Bonometti L."/>
            <person name="Westerberg I."/>
            <person name="Brannstrom I.O."/>
            <person name="Guillou S."/>
            <person name="Cros-Aarteil S."/>
            <person name="Calhoun S."/>
            <person name="Haridas S."/>
            <person name="Kuo A."/>
            <person name="Mondo S."/>
            <person name="Pangilinan J."/>
            <person name="Riley R."/>
            <person name="LaButti K."/>
            <person name="Andreopoulos B."/>
            <person name="Lipzen A."/>
            <person name="Chen C."/>
            <person name="Yan M."/>
            <person name="Daum C."/>
            <person name="Ng V."/>
            <person name="Clum A."/>
            <person name="Steindorff A."/>
            <person name="Ohm R.A."/>
            <person name="Martin F."/>
            <person name="Silar P."/>
            <person name="Natvig D.O."/>
            <person name="Lalanne C."/>
            <person name="Gautier V."/>
            <person name="Ament-Velasquez S.L."/>
            <person name="Kruys A."/>
            <person name="Hutchinson M.I."/>
            <person name="Powell A.J."/>
            <person name="Barry K."/>
            <person name="Miller A.N."/>
            <person name="Grigoriev I.V."/>
            <person name="Debuchy R."/>
            <person name="Gladieux P."/>
            <person name="Hiltunen Thoren M."/>
            <person name="Johannesson H."/>
        </authorList>
    </citation>
    <scope>NUCLEOTIDE SEQUENCE</scope>
    <source>
        <strain evidence="2">PSN324</strain>
    </source>
</reference>
<dbReference type="InterPro" id="IPR058580">
    <property type="entry name" value="DUF2828"/>
</dbReference>
<dbReference type="EMBL" id="MU865013">
    <property type="protein sequence ID" value="KAK4460390.1"/>
    <property type="molecule type" value="Genomic_DNA"/>
</dbReference>
<reference evidence="2" key="2">
    <citation type="submission" date="2023-06" db="EMBL/GenBank/DDBJ databases">
        <authorList>
            <consortium name="Lawrence Berkeley National Laboratory"/>
            <person name="Mondo S.J."/>
            <person name="Hensen N."/>
            <person name="Bonometti L."/>
            <person name="Westerberg I."/>
            <person name="Brannstrom I.O."/>
            <person name="Guillou S."/>
            <person name="Cros-Aarteil S."/>
            <person name="Calhoun S."/>
            <person name="Haridas S."/>
            <person name="Kuo A."/>
            <person name="Pangilinan J."/>
            <person name="Riley R."/>
            <person name="Labutti K."/>
            <person name="Andreopoulos B."/>
            <person name="Lipzen A."/>
            <person name="Chen C."/>
            <person name="Yanf M."/>
            <person name="Daum C."/>
            <person name="Ng V."/>
            <person name="Clum A."/>
            <person name="Steindorff A."/>
            <person name="Ohm R."/>
            <person name="Martin F."/>
            <person name="Silar P."/>
            <person name="Natvig D."/>
            <person name="Lalanne C."/>
            <person name="Gautier V."/>
            <person name="Ament-Velasquez S.L."/>
            <person name="Kruys A."/>
            <person name="Hutchinson M.I."/>
            <person name="Powell A.J."/>
            <person name="Barry K."/>
            <person name="Miller A.N."/>
            <person name="Grigoriev I.V."/>
            <person name="Debuchy R."/>
            <person name="Gladieux P."/>
            <person name="Thoren M.H."/>
            <person name="Johannesson H."/>
        </authorList>
    </citation>
    <scope>NUCLEOTIDE SEQUENCE</scope>
    <source>
        <strain evidence="2">PSN324</strain>
    </source>
</reference>
<dbReference type="PANTHER" id="PTHR31373:SF27">
    <property type="entry name" value="TROVE DOMAIN-CONTAINING PROTEIN"/>
    <property type="match status" value="1"/>
</dbReference>